<dbReference type="RefSeq" id="WP_018662254.1">
    <property type="nucleotide sequence ID" value="NZ_HF952018.1"/>
</dbReference>
<name>R7RSR6_9CLOT</name>
<gene>
    <name evidence="1" type="ORF">TCEL_00346</name>
</gene>
<protein>
    <submittedName>
        <fullName evidence="1">Uncharacterized protein</fullName>
    </submittedName>
</protein>
<proteinExistence type="predicted"/>
<evidence type="ECO:0000313" key="1">
    <source>
        <dbReference type="EMBL" id="CDF58300.1"/>
    </source>
</evidence>
<dbReference type="HOGENOM" id="CLU_1389645_0_0_9"/>
<organism evidence="1 2">
    <name type="scientific">Thermobrachium celere DSM 8682</name>
    <dbReference type="NCBI Taxonomy" id="941824"/>
    <lineage>
        <taxon>Bacteria</taxon>
        <taxon>Bacillati</taxon>
        <taxon>Bacillota</taxon>
        <taxon>Clostridia</taxon>
        <taxon>Eubacteriales</taxon>
        <taxon>Clostridiaceae</taxon>
        <taxon>Thermobrachium</taxon>
    </lineage>
</organism>
<comment type="caution">
    <text evidence="1">The sequence shown here is derived from an EMBL/GenBank/DDBJ whole genome shotgun (WGS) entry which is preliminary data.</text>
</comment>
<reference evidence="1" key="1">
    <citation type="submission" date="2013-03" db="EMBL/GenBank/DDBJ databases">
        <title>Draft genome sequence of the hydrogen-ethanol-producing anaerobic alkalithermophilic Caloramator celere.</title>
        <authorList>
            <person name="Ciranna A."/>
            <person name="Larjo A."/>
            <person name="Kivisto A."/>
            <person name="Santala V."/>
            <person name="Roos C."/>
            <person name="Karp M."/>
        </authorList>
    </citation>
    <scope>NUCLEOTIDE SEQUENCE [LARGE SCALE GENOMIC DNA]</scope>
    <source>
        <strain evidence="1">DSM 8682</strain>
    </source>
</reference>
<dbReference type="Proteomes" id="UP000014923">
    <property type="component" value="Unassembled WGS sequence"/>
</dbReference>
<dbReference type="EMBL" id="CAVN010000096">
    <property type="protein sequence ID" value="CDF58300.1"/>
    <property type="molecule type" value="Genomic_DNA"/>
</dbReference>
<dbReference type="AlphaFoldDB" id="R7RSR6"/>
<accession>R7RSR6</accession>
<keyword evidence="2" id="KW-1185">Reference proteome</keyword>
<sequence>MQFKFINNTTNEKFYIFELMHEDREGNITNFPLVVRENLAIEIIKKIFNNPDTNFKVAGEIKNVRSIDIEGGTYIKAKEIIEVEKDEKENKFFVDAYVIKNTKKFDKFSYTIYSIVANKIILNQQEKVLKPTYLFLKVNNFTREFIKEDRIQFHAKLIKYFNIIELETDEKNIFSFSNELFRPFINCSHKKFVINS</sequence>
<evidence type="ECO:0000313" key="2">
    <source>
        <dbReference type="Proteomes" id="UP000014923"/>
    </source>
</evidence>